<protein>
    <recommendedName>
        <fullName evidence="3">Cilia- and flagella-associated protein 46</fullName>
    </recommendedName>
</protein>
<feature type="region of interest" description="Disordered" evidence="1">
    <location>
        <begin position="487"/>
        <end position="522"/>
    </location>
</feature>
<organism evidence="2">
    <name type="scientific">Oikopleura dioica</name>
    <name type="common">Tunicate</name>
    <dbReference type="NCBI Taxonomy" id="34765"/>
    <lineage>
        <taxon>Eukaryota</taxon>
        <taxon>Metazoa</taxon>
        <taxon>Chordata</taxon>
        <taxon>Tunicata</taxon>
        <taxon>Appendicularia</taxon>
        <taxon>Copelata</taxon>
        <taxon>Oikopleuridae</taxon>
        <taxon>Oikopleura</taxon>
    </lineage>
</organism>
<feature type="region of interest" description="Disordered" evidence="1">
    <location>
        <begin position="1740"/>
        <end position="1781"/>
    </location>
</feature>
<evidence type="ECO:0000256" key="1">
    <source>
        <dbReference type="SAM" id="MobiDB-lite"/>
    </source>
</evidence>
<dbReference type="PANTHER" id="PTHR15977">
    <property type="entry name" value="CILIA- AND FLAGELLA-ASSOCIATED PROTEIN 46"/>
    <property type="match status" value="1"/>
</dbReference>
<reference evidence="2" key="1">
    <citation type="journal article" date="2010" name="Science">
        <title>Plasticity of animal genome architecture unmasked by rapid evolution of a pelagic tunicate.</title>
        <authorList>
            <person name="Denoeud F."/>
            <person name="Henriet S."/>
            <person name="Mungpakdee S."/>
            <person name="Aury J.M."/>
            <person name="Da Silva C."/>
            <person name="Brinkmann H."/>
            <person name="Mikhaleva J."/>
            <person name="Olsen L.C."/>
            <person name="Jubin C."/>
            <person name="Canestro C."/>
            <person name="Bouquet J.M."/>
            <person name="Danks G."/>
            <person name="Poulain J."/>
            <person name="Campsteijn C."/>
            <person name="Adamski M."/>
            <person name="Cross I."/>
            <person name="Yadetie F."/>
            <person name="Muffato M."/>
            <person name="Louis A."/>
            <person name="Butcher S."/>
            <person name="Tsagkogeorga G."/>
            <person name="Konrad A."/>
            <person name="Singh S."/>
            <person name="Jensen M.F."/>
            <person name="Cong E.H."/>
            <person name="Eikeseth-Otteraa H."/>
            <person name="Noel B."/>
            <person name="Anthouard V."/>
            <person name="Porcel B.M."/>
            <person name="Kachouri-Lafond R."/>
            <person name="Nishino A."/>
            <person name="Ugolini M."/>
            <person name="Chourrout P."/>
            <person name="Nishida H."/>
            <person name="Aasland R."/>
            <person name="Huzurbazar S."/>
            <person name="Westhof E."/>
            <person name="Delsuc F."/>
            <person name="Lehrach H."/>
            <person name="Reinhardt R."/>
            <person name="Weissenbach J."/>
            <person name="Roy S.W."/>
            <person name="Artiguenave F."/>
            <person name="Postlethwait J.H."/>
            <person name="Manak J.R."/>
            <person name="Thompson E.M."/>
            <person name="Jaillon O."/>
            <person name="Du Pasquier L."/>
            <person name="Boudinot P."/>
            <person name="Liberles D.A."/>
            <person name="Volff J.N."/>
            <person name="Philippe H."/>
            <person name="Lenhard B."/>
            <person name="Roest Crollius H."/>
            <person name="Wincker P."/>
            <person name="Chourrout D."/>
        </authorList>
    </citation>
    <scope>NUCLEOTIDE SEQUENCE [LARGE SCALE GENOMIC DNA]</scope>
</reference>
<accession>E4Y8N0</accession>
<dbReference type="InterPro" id="IPR039586">
    <property type="entry name" value="CFAP46"/>
</dbReference>
<dbReference type="Proteomes" id="UP000011014">
    <property type="component" value="Unassembled WGS sequence"/>
</dbReference>
<dbReference type="GO" id="GO:0035082">
    <property type="term" value="P:axoneme assembly"/>
    <property type="evidence" value="ECO:0007669"/>
    <property type="project" value="InterPro"/>
</dbReference>
<feature type="region of interest" description="Disordered" evidence="1">
    <location>
        <begin position="967"/>
        <end position="1000"/>
    </location>
</feature>
<feature type="compositionally biased region" description="Acidic residues" evidence="1">
    <location>
        <begin position="1762"/>
        <end position="1780"/>
    </location>
</feature>
<feature type="compositionally biased region" description="Basic and acidic residues" evidence="1">
    <location>
        <begin position="1740"/>
        <end position="1761"/>
    </location>
</feature>
<evidence type="ECO:0008006" key="3">
    <source>
        <dbReference type="Google" id="ProtNLM"/>
    </source>
</evidence>
<feature type="region of interest" description="Disordered" evidence="1">
    <location>
        <begin position="2019"/>
        <end position="2039"/>
    </location>
</feature>
<gene>
    <name evidence="2" type="ORF">GSOID_T00029206001</name>
</gene>
<proteinExistence type="predicted"/>
<evidence type="ECO:0000313" key="2">
    <source>
        <dbReference type="EMBL" id="CBY31980.1"/>
    </source>
</evidence>
<dbReference type="PANTHER" id="PTHR15977:SF15">
    <property type="entry name" value="CILIA- AND FLAGELLA-ASSOCIATED PROTEIN 46"/>
    <property type="match status" value="1"/>
</dbReference>
<dbReference type="GO" id="GO:0060294">
    <property type="term" value="P:cilium movement involved in cell motility"/>
    <property type="evidence" value="ECO:0007669"/>
    <property type="project" value="InterPro"/>
</dbReference>
<dbReference type="EMBL" id="FN654325">
    <property type="protein sequence ID" value="CBY31980.1"/>
    <property type="molecule type" value="Genomic_DNA"/>
</dbReference>
<sequence length="2062" mass="233428">MAQAESGLKQMEKEIMPTDTEVYNEMICLQVCAKAVVINKKYAQQYTKKSVDERIKNVIRITSVLEVANTKRLIRIAASMLWNQLLPLLEPQLKLNELDKYVIGALNMIVSHDPMNENAYKCCRELSRLALSKENLTAASRHLIHSVSLCNDEKMKHKMHQEARMISAAVNPYNRPENQLEQAGKLVQEASIAPVNKINPILVQTGRLLSSEFMEKYNAQKKLQPFVIDKEVNYDAALEIIPTTVKYDDELTVAEIWFKAMKMARKYNRWHMLRTMGRQIAFFREGLRRPDEAELDYIEQRSTNLSTAGSIRPSAGAAGKKTSLKPEPSKMLTRQALSSAKVACTAEESEALFSESDLAIGRICCESMLLEAEAWVQLLRSEGSDIFAPNPAHESVEIQEIQLNISEFICSLMKDCLDLASELEYTYMVHNAAVYLWNYAQKLRVTGQLKYIEKMMMPIYKVFLKQPSLEPNLLVRTATVLSLTPPPAAAEAPPLSSNNSLGDMSNKSESSKGSSKRKTKIEKIDSESPLAKHLVHLQNALQISEKAIEATRSFSLDAKSLLELTRNWLKLRLEIAEINKEQINASILKIGSQPSLKQENLLVYVWLNLDLHYASQSSCAISLADLAELIDKTRNEDLQLSGHIPFIIMAYRFLATMCLSGAQELIPLSRQSCEASLDLFSKLSGNDREMCSREVAFCHLLLGQVIENEEGDLEQIQREFVFAAELSEDLALAAANLWWNASRRLANEIKGRAMLATQAKQLINAISKKPRDKGNAEVRARLYWIVVKSYMDKENYSAALRELDTVIQSMPKIPQRQVLHLTRLECKAQLDMDPMNDINRIGGDEDEFISANWRHYSQSQIKLEKEIPALASLNNAIKHARSLRVEAHIAELLLERATIEERNEKYIDSFKTLTQARGSDETSIRAYASMAKLSQFKSVNLEMEKQNLNEEKLLKLAKRSIQELNKEEQREIISPEPIPSTTQNKKKSKKEDATPPPKSPQFELIKNVELQEICNVRSFCKALFFLYTKYTENGMLSDAEDCALLLASLAEMKNEYTWTTISVLMSLSLGVQGKQERRIELEKRLIERVPIPVNESVEENVPLDSWLISAELMLKCGFMDSALNICDTALCICASRSRNDGFESLFYQLRGGIMLKLYENKHRITDALFCLEKALETSSKVPIGFWSKQCELMVAAIMGSGQTRPEQKAESLFEQFRMKLREEQSQGYIIDTYLAEIAFHEAMFLSAVPSAFNSRIREIIDLLKYVETVWTGEKYGTVVLEHGNIFIKRVSLLNNSIEGLQDQDRKDVIYMVSHLSKAIKILESADSRNAVVANLQLTLALLLANVASSAYREKMQDVANFERLSDVEKRIEEYVKEYKNLDGFALEWKQLELASSQAALNILFSLCSNEDVSKKLRARASLYMANLPSDIGNVEFNPWSDDFWITNDMFANTRKNSVWNPYEINLKAAAYELDDDEDADFSMMRPSIMNSRSVFSTLNVSRLALNKDQTSAFHDAPIIEEERESDLDSEEFDDVPRAMSDPVKIERFMKKTKLSHIWQVESAQYIVNASALCPDDVEVQIEAVQSMLNSIGSSDEQFAFAVLAQLQGAQTSKFCQRLLSQACNAPNASRLAYCIRLLFSQIYGDSDLNGTLWSSIDNFQSWRNSKLFQISPIDKMPFSCLILQHADGFIYAGLFNANTKEVRVVRAKANLADLKSLQDEVQDIRQNLLSDFLKKEYNQKSEEEIASDKPAENSEEKKAEDENKEDEDDEDEEEDEEIEVTDAREKLIKYMKNIMAQLEANLAEIPKEQPFILIADFHLLDTPLELIPELADRPISRDFSLQIFLNRLALREEKEQKTKAAPNTNMTSLSNTVCLATPGRCADSVSQMKQNWKEKSGLSIGEIESFMATSSGLVYCGRERFFSSIPPSRIAALDLSNLNTNKLDLERDPIVIQAESYINSVALLSLSGVSTVILNQWSSDQESNEWRLKEILNGMNSNTPAVDCLLHIRNPDLKPVKDAKKPVAKKGKNMASPEPEAPEFAPNECQAFNTVLYGLPLTFFSS</sequence>
<name>E4Y8N0_OIKDI</name>